<organism evidence="1 2">
    <name type="scientific">Nitrosomonas nitrosa</name>
    <dbReference type="NCBI Taxonomy" id="52442"/>
    <lineage>
        <taxon>Bacteria</taxon>
        <taxon>Pseudomonadati</taxon>
        <taxon>Pseudomonadota</taxon>
        <taxon>Betaproteobacteria</taxon>
        <taxon>Nitrosomonadales</taxon>
        <taxon>Nitrosomonadaceae</taxon>
        <taxon>Nitrosomonas</taxon>
    </lineage>
</organism>
<proteinExistence type="predicted"/>
<gene>
    <name evidence="1" type="ORF">NMYAN_20381</name>
</gene>
<accession>A0A8H9DAC3</accession>
<protein>
    <submittedName>
        <fullName evidence="1">Uncharacterized protein</fullName>
    </submittedName>
</protein>
<name>A0A8H9DAC3_9PROT</name>
<sequence length="51" mass="5763">MLICVSYKPIIYKSFIHKDASKIQNFKQNEVRAKNVSNGSAAYIIGLEAFL</sequence>
<comment type="caution">
    <text evidence="1">The sequence shown here is derived from an EMBL/GenBank/DDBJ whole genome shotgun (WGS) entry which is preliminary data.</text>
</comment>
<dbReference type="Proteomes" id="UP000601736">
    <property type="component" value="Unassembled WGS sequence"/>
</dbReference>
<dbReference type="AlphaFoldDB" id="A0A8H9DAC3"/>
<dbReference type="EMBL" id="CAJNAP010000012">
    <property type="protein sequence ID" value="CAE6503658.1"/>
    <property type="molecule type" value="Genomic_DNA"/>
</dbReference>
<evidence type="ECO:0000313" key="1">
    <source>
        <dbReference type="EMBL" id="CAE6503658.1"/>
    </source>
</evidence>
<evidence type="ECO:0000313" key="2">
    <source>
        <dbReference type="Proteomes" id="UP000601736"/>
    </source>
</evidence>
<reference evidence="1" key="1">
    <citation type="submission" date="2021-02" db="EMBL/GenBank/DDBJ databases">
        <authorList>
            <person name="Han P."/>
        </authorList>
    </citation>
    <scope>NUCLEOTIDE SEQUENCE</scope>
    <source>
        <strain evidence="1">Nitrosomonas nitrosa 18-3D</strain>
    </source>
</reference>